<dbReference type="Pfam" id="PF04909">
    <property type="entry name" value="Amidohydro_2"/>
    <property type="match status" value="1"/>
</dbReference>
<dbReference type="HOGENOM" id="CLU_044590_3_0_11"/>
<evidence type="ECO:0000256" key="1">
    <source>
        <dbReference type="ARBA" id="ARBA00038310"/>
    </source>
</evidence>
<sequence>MSRTIDSHHHLWRAGVQKHPWRNEAHGTLEADFGPQDLEPELRSANIDATVLMQSADEPAENDRLAEYAKAHFVAGVVAWLPLSDPEAALHELRRMHPHKVCGVRALIGRDSLAWLTNEESLALFREIAQRNLAWDVVPVTSEQISAILKLAVAVPELRIVVDHLGRPPVDVRGWQPWADHLKALAACPSVAVKVSVGIDVLTSWDSWKREDLIPYVRWAGEHFGASRLMLGSNWPVILLKSDYQRAWQDLLSAVRETFPGEAEQALLRGGTAEKWYGLSVPTAARGVEHLPAS</sequence>
<comment type="similarity">
    <text evidence="1">Belongs to the metallo-dependent hydrolases superfamily.</text>
</comment>
<evidence type="ECO:0000313" key="3">
    <source>
        <dbReference type="EMBL" id="ADX74554.1"/>
    </source>
</evidence>
<evidence type="ECO:0000313" key="4">
    <source>
        <dbReference type="Proteomes" id="UP000008639"/>
    </source>
</evidence>
<dbReference type="OrthoDB" id="5450317at2"/>
<dbReference type="PANTHER" id="PTHR43569">
    <property type="entry name" value="AMIDOHYDROLASE"/>
    <property type="match status" value="1"/>
</dbReference>
<dbReference type="SUPFAM" id="SSF51556">
    <property type="entry name" value="Metallo-dependent hydrolases"/>
    <property type="match status" value="1"/>
</dbReference>
<dbReference type="RefSeq" id="WP_013602442.1">
    <property type="nucleotide sequence ID" value="NC_015145.1"/>
</dbReference>
<accession>F0M4K7</accession>
<keyword evidence="3" id="KW-0378">Hydrolase</keyword>
<dbReference type="Proteomes" id="UP000008639">
    <property type="component" value="Chromosome"/>
</dbReference>
<dbReference type="InterPro" id="IPR052350">
    <property type="entry name" value="Metallo-dep_Lactonases"/>
</dbReference>
<feature type="domain" description="Amidohydrolase-related" evidence="2">
    <location>
        <begin position="5"/>
        <end position="279"/>
    </location>
</feature>
<proteinExistence type="inferred from homology"/>
<dbReference type="STRING" id="930171.Asphe3_34520"/>
<evidence type="ECO:0000259" key="2">
    <source>
        <dbReference type="Pfam" id="PF04909"/>
    </source>
</evidence>
<dbReference type="KEGG" id="apn:Asphe3_34520"/>
<dbReference type="InterPro" id="IPR006680">
    <property type="entry name" value="Amidohydro-rel"/>
</dbReference>
<dbReference type="eggNOG" id="COG3618">
    <property type="taxonomic scope" value="Bacteria"/>
</dbReference>
<dbReference type="EMBL" id="CP002379">
    <property type="protein sequence ID" value="ADX74554.1"/>
    <property type="molecule type" value="Genomic_DNA"/>
</dbReference>
<protein>
    <submittedName>
        <fullName evidence="3">Putative TIM-barrel fold metal-dependent hydrolase, COG3618</fullName>
    </submittedName>
</protein>
<dbReference type="PANTHER" id="PTHR43569:SF2">
    <property type="entry name" value="AMIDOHYDROLASE-RELATED DOMAIN-CONTAINING PROTEIN"/>
    <property type="match status" value="1"/>
</dbReference>
<reference evidence="3 4" key="1">
    <citation type="journal article" date="2011" name="Stand. Genomic Sci.">
        <title>Complete genome sequence of Arthrobacter phenanthrenivorans type strain (Sphe3).</title>
        <authorList>
            <person name="Kallimanis A."/>
            <person name="Labutti K.M."/>
            <person name="Lapidus A."/>
            <person name="Clum A."/>
            <person name="Lykidis A."/>
            <person name="Mavromatis K."/>
            <person name="Pagani I."/>
            <person name="Liolios K."/>
            <person name="Ivanova N."/>
            <person name="Goodwin L."/>
            <person name="Pitluck S."/>
            <person name="Chen A."/>
            <person name="Palaniappan K."/>
            <person name="Markowitz V."/>
            <person name="Bristow J."/>
            <person name="Velentzas A.D."/>
            <person name="Perisynakis A."/>
            <person name="Ouzounis C.C."/>
            <person name="Kyrpides N.C."/>
            <person name="Koukkou A.I."/>
            <person name="Drainas C."/>
        </authorList>
    </citation>
    <scope>NUCLEOTIDE SEQUENCE [LARGE SCALE GENOMIC DNA]</scope>
    <source>
        <strain evidence="4">DSM 18606 / JCM 16027 / LMG 23796 / Sphe3</strain>
    </source>
</reference>
<dbReference type="AlphaFoldDB" id="F0M4K7"/>
<name>F0M4K7_PSEPM</name>
<dbReference type="Gene3D" id="3.20.20.140">
    <property type="entry name" value="Metal-dependent hydrolases"/>
    <property type="match status" value="1"/>
</dbReference>
<dbReference type="InterPro" id="IPR032466">
    <property type="entry name" value="Metal_Hydrolase"/>
</dbReference>
<dbReference type="GO" id="GO:0016787">
    <property type="term" value="F:hydrolase activity"/>
    <property type="evidence" value="ECO:0007669"/>
    <property type="project" value="UniProtKB-KW"/>
</dbReference>
<gene>
    <name evidence="3" type="ordered locus">Asphe3_34520</name>
</gene>
<organism evidence="3 4">
    <name type="scientific">Pseudarthrobacter phenanthrenivorans (strain DSM 18606 / JCM 16027 / LMG 23796 / Sphe3)</name>
    <name type="common">Arthrobacter phenanthrenivorans</name>
    <dbReference type="NCBI Taxonomy" id="930171"/>
    <lineage>
        <taxon>Bacteria</taxon>
        <taxon>Bacillati</taxon>
        <taxon>Actinomycetota</taxon>
        <taxon>Actinomycetes</taxon>
        <taxon>Micrococcales</taxon>
        <taxon>Micrococcaceae</taxon>
        <taxon>Pseudarthrobacter</taxon>
    </lineage>
</organism>